<sequence>MSGFWASELWSSVNGVLYDRYGEGQDVRSDTHML</sequence>
<accession>A0A0E9RJ09</accession>
<dbReference type="AlphaFoldDB" id="A0A0E9RJ09"/>
<evidence type="ECO:0000313" key="1">
    <source>
        <dbReference type="EMBL" id="JAH28767.1"/>
    </source>
</evidence>
<reference evidence="1" key="2">
    <citation type="journal article" date="2015" name="Fish Shellfish Immunol.">
        <title>Early steps in the European eel (Anguilla anguilla)-Vibrio vulnificus interaction in the gills: Role of the RtxA13 toxin.</title>
        <authorList>
            <person name="Callol A."/>
            <person name="Pajuelo D."/>
            <person name="Ebbesson L."/>
            <person name="Teles M."/>
            <person name="MacKenzie S."/>
            <person name="Amaro C."/>
        </authorList>
    </citation>
    <scope>NUCLEOTIDE SEQUENCE</scope>
</reference>
<organism evidence="1">
    <name type="scientific">Anguilla anguilla</name>
    <name type="common">European freshwater eel</name>
    <name type="synonym">Muraena anguilla</name>
    <dbReference type="NCBI Taxonomy" id="7936"/>
    <lineage>
        <taxon>Eukaryota</taxon>
        <taxon>Metazoa</taxon>
        <taxon>Chordata</taxon>
        <taxon>Craniata</taxon>
        <taxon>Vertebrata</taxon>
        <taxon>Euteleostomi</taxon>
        <taxon>Actinopterygii</taxon>
        <taxon>Neopterygii</taxon>
        <taxon>Teleostei</taxon>
        <taxon>Anguilliformes</taxon>
        <taxon>Anguillidae</taxon>
        <taxon>Anguilla</taxon>
    </lineage>
</organism>
<reference evidence="1" key="1">
    <citation type="submission" date="2014-11" db="EMBL/GenBank/DDBJ databases">
        <authorList>
            <person name="Amaro Gonzalez C."/>
        </authorList>
    </citation>
    <scope>NUCLEOTIDE SEQUENCE</scope>
</reference>
<dbReference type="EMBL" id="GBXM01079810">
    <property type="protein sequence ID" value="JAH28767.1"/>
    <property type="molecule type" value="Transcribed_RNA"/>
</dbReference>
<protein>
    <submittedName>
        <fullName evidence="1">Uncharacterized protein</fullName>
    </submittedName>
</protein>
<proteinExistence type="predicted"/>
<name>A0A0E9RJ09_ANGAN</name>